<feature type="domain" description="Cullin neddylation" evidence="1">
    <location>
        <begin position="1"/>
        <end position="52"/>
    </location>
</feature>
<evidence type="ECO:0000259" key="1">
    <source>
        <dbReference type="SMART" id="SM00884"/>
    </source>
</evidence>
<evidence type="ECO:0000313" key="3">
    <source>
        <dbReference type="Proteomes" id="UP001177140"/>
    </source>
</evidence>
<dbReference type="SUPFAM" id="SSF46785">
    <property type="entry name" value="Winged helix' DNA-binding domain"/>
    <property type="match status" value="1"/>
</dbReference>
<dbReference type="InterPro" id="IPR036388">
    <property type="entry name" value="WH-like_DNA-bd_sf"/>
</dbReference>
<protein>
    <recommendedName>
        <fullName evidence="1">Cullin neddylation domain-containing protein</fullName>
    </recommendedName>
</protein>
<name>A0AA41SNI4_PAPNU</name>
<comment type="caution">
    <text evidence="2">The sequence shown here is derived from an EMBL/GenBank/DDBJ whole genome shotgun (WGS) entry which is preliminary data.</text>
</comment>
<dbReference type="PANTHER" id="PTHR11932">
    <property type="entry name" value="CULLIN"/>
    <property type="match status" value="1"/>
</dbReference>
<dbReference type="InterPro" id="IPR036390">
    <property type="entry name" value="WH_DNA-bd_sf"/>
</dbReference>
<dbReference type="Gene3D" id="1.10.10.10">
    <property type="entry name" value="Winged helix-like DNA-binding domain superfamily/Winged helix DNA-binding domain"/>
    <property type="match status" value="1"/>
</dbReference>
<proteinExistence type="predicted"/>
<gene>
    <name evidence="2" type="ORF">MKW94_016925</name>
</gene>
<reference evidence="2" key="1">
    <citation type="submission" date="2022-03" db="EMBL/GenBank/DDBJ databases">
        <title>A functionally conserved STORR gene fusion in Papaver species that diverged 16.8 million years ago.</title>
        <authorList>
            <person name="Catania T."/>
        </authorList>
    </citation>
    <scope>NUCLEOTIDE SEQUENCE</scope>
    <source>
        <strain evidence="2">S-191538</strain>
    </source>
</reference>
<sequence>MKRRKVMQYSDLAVACAEQLSSSFKPDFKFIKKRIEDLISRGFLERDADNPSIFKYLA</sequence>
<dbReference type="Proteomes" id="UP001177140">
    <property type="component" value="Unassembled WGS sequence"/>
</dbReference>
<evidence type="ECO:0000313" key="2">
    <source>
        <dbReference type="EMBL" id="MCL7038295.1"/>
    </source>
</evidence>
<dbReference type="InterPro" id="IPR019559">
    <property type="entry name" value="Cullin_neddylation_domain"/>
</dbReference>
<keyword evidence="3" id="KW-1185">Reference proteome</keyword>
<dbReference type="EMBL" id="JAJJMA010189042">
    <property type="protein sequence ID" value="MCL7038295.1"/>
    <property type="molecule type" value="Genomic_DNA"/>
</dbReference>
<dbReference type="Pfam" id="PF10557">
    <property type="entry name" value="Cullin_Nedd8"/>
    <property type="match status" value="1"/>
</dbReference>
<accession>A0AA41SNI4</accession>
<dbReference type="InterPro" id="IPR045093">
    <property type="entry name" value="Cullin"/>
</dbReference>
<organism evidence="2 3">
    <name type="scientific">Papaver nudicaule</name>
    <name type="common">Iceland poppy</name>
    <dbReference type="NCBI Taxonomy" id="74823"/>
    <lineage>
        <taxon>Eukaryota</taxon>
        <taxon>Viridiplantae</taxon>
        <taxon>Streptophyta</taxon>
        <taxon>Embryophyta</taxon>
        <taxon>Tracheophyta</taxon>
        <taxon>Spermatophyta</taxon>
        <taxon>Magnoliopsida</taxon>
        <taxon>Ranunculales</taxon>
        <taxon>Papaveraceae</taxon>
        <taxon>Papaveroideae</taxon>
        <taxon>Papaver</taxon>
    </lineage>
</organism>
<dbReference type="AlphaFoldDB" id="A0AA41SNI4"/>
<dbReference type="SMART" id="SM00884">
    <property type="entry name" value="Cullin_Nedd8"/>
    <property type="match status" value="1"/>
</dbReference>